<comment type="caution">
    <text evidence="2">The sequence shown here is derived from an EMBL/GenBank/DDBJ whole genome shotgun (WGS) entry which is preliminary data.</text>
</comment>
<dbReference type="AlphaFoldDB" id="A0A9D3X1V4"/>
<accession>A0A9D3X1V4</accession>
<evidence type="ECO:0000313" key="2">
    <source>
        <dbReference type="EMBL" id="KAH1172117.1"/>
    </source>
</evidence>
<evidence type="ECO:0000256" key="1">
    <source>
        <dbReference type="SAM" id="MobiDB-lite"/>
    </source>
</evidence>
<dbReference type="EMBL" id="JAHDVG010000483">
    <property type="protein sequence ID" value="KAH1172117.1"/>
    <property type="molecule type" value="Genomic_DNA"/>
</dbReference>
<proteinExistence type="predicted"/>
<protein>
    <submittedName>
        <fullName evidence="2">Uncharacterized protein</fullName>
    </submittedName>
</protein>
<gene>
    <name evidence="2" type="ORF">KIL84_007735</name>
</gene>
<keyword evidence="3" id="KW-1185">Reference proteome</keyword>
<name>A0A9D3X1V4_9SAUR</name>
<organism evidence="2 3">
    <name type="scientific">Mauremys mutica</name>
    <name type="common">yellowpond turtle</name>
    <dbReference type="NCBI Taxonomy" id="74926"/>
    <lineage>
        <taxon>Eukaryota</taxon>
        <taxon>Metazoa</taxon>
        <taxon>Chordata</taxon>
        <taxon>Craniata</taxon>
        <taxon>Vertebrata</taxon>
        <taxon>Euteleostomi</taxon>
        <taxon>Archelosauria</taxon>
        <taxon>Testudinata</taxon>
        <taxon>Testudines</taxon>
        <taxon>Cryptodira</taxon>
        <taxon>Durocryptodira</taxon>
        <taxon>Testudinoidea</taxon>
        <taxon>Geoemydidae</taxon>
        <taxon>Geoemydinae</taxon>
        <taxon>Mauremys</taxon>
    </lineage>
</organism>
<evidence type="ECO:0000313" key="3">
    <source>
        <dbReference type="Proteomes" id="UP000827986"/>
    </source>
</evidence>
<reference evidence="2" key="1">
    <citation type="submission" date="2021-09" db="EMBL/GenBank/DDBJ databases">
        <title>The genome of Mauremys mutica provides insights into the evolution of semi-aquatic lifestyle.</title>
        <authorList>
            <person name="Gong S."/>
            <person name="Gao Y."/>
        </authorList>
    </citation>
    <scope>NUCLEOTIDE SEQUENCE</scope>
    <source>
        <strain evidence="2">MM-2020</strain>
        <tissue evidence="2">Muscle</tissue>
    </source>
</reference>
<dbReference type="Proteomes" id="UP000827986">
    <property type="component" value="Unassembled WGS sequence"/>
</dbReference>
<sequence length="203" mass="22242">MLDPNPRLRPSVEALLNSSIMRKTEKWRKLTLLVQDGLLRAASLCQGVGSFVRWLWAALCLPARWLSSWHRSVPVTPPCSPLLATLLDSSFSWDEEEEEEEDGSLGEDVFEVSGVCGRHNRTCPGELLLQDKSSAVQGSPNLSRISPDSPPGSPSGGSLRRTLAFEEDDEQRGESAPPGAGQHGSFEPRNLLSMFEDATAEQK</sequence>
<feature type="region of interest" description="Disordered" evidence="1">
    <location>
        <begin position="137"/>
        <end position="203"/>
    </location>
</feature>